<dbReference type="AlphaFoldDB" id="A0A2H3DF08"/>
<keyword evidence="2" id="KW-1185">Reference proteome</keyword>
<accession>A0A2H3DF08</accession>
<dbReference type="EMBL" id="KZ293658">
    <property type="protein sequence ID" value="PBK92710.1"/>
    <property type="molecule type" value="Genomic_DNA"/>
</dbReference>
<gene>
    <name evidence="1" type="ORF">ARMGADRAFT_170947</name>
</gene>
<evidence type="ECO:0000313" key="2">
    <source>
        <dbReference type="Proteomes" id="UP000217790"/>
    </source>
</evidence>
<protein>
    <submittedName>
        <fullName evidence="1">Uncharacterized protein</fullName>
    </submittedName>
</protein>
<organism evidence="1 2">
    <name type="scientific">Armillaria gallica</name>
    <name type="common">Bulbous honey fungus</name>
    <name type="synonym">Armillaria bulbosa</name>
    <dbReference type="NCBI Taxonomy" id="47427"/>
    <lineage>
        <taxon>Eukaryota</taxon>
        <taxon>Fungi</taxon>
        <taxon>Dikarya</taxon>
        <taxon>Basidiomycota</taxon>
        <taxon>Agaricomycotina</taxon>
        <taxon>Agaricomycetes</taxon>
        <taxon>Agaricomycetidae</taxon>
        <taxon>Agaricales</taxon>
        <taxon>Marasmiineae</taxon>
        <taxon>Physalacriaceae</taxon>
        <taxon>Armillaria</taxon>
    </lineage>
</organism>
<reference evidence="2" key="1">
    <citation type="journal article" date="2017" name="Nat. Ecol. Evol.">
        <title>Genome expansion and lineage-specific genetic innovations in the forest pathogenic fungi Armillaria.</title>
        <authorList>
            <person name="Sipos G."/>
            <person name="Prasanna A.N."/>
            <person name="Walter M.C."/>
            <person name="O'Connor E."/>
            <person name="Balint B."/>
            <person name="Krizsan K."/>
            <person name="Kiss B."/>
            <person name="Hess J."/>
            <person name="Varga T."/>
            <person name="Slot J."/>
            <person name="Riley R."/>
            <person name="Boka B."/>
            <person name="Rigling D."/>
            <person name="Barry K."/>
            <person name="Lee J."/>
            <person name="Mihaltcheva S."/>
            <person name="LaButti K."/>
            <person name="Lipzen A."/>
            <person name="Waldron R."/>
            <person name="Moloney N.M."/>
            <person name="Sperisen C."/>
            <person name="Kredics L."/>
            <person name="Vagvoelgyi C."/>
            <person name="Patrignani A."/>
            <person name="Fitzpatrick D."/>
            <person name="Nagy I."/>
            <person name="Doyle S."/>
            <person name="Anderson J.B."/>
            <person name="Grigoriev I.V."/>
            <person name="Gueldener U."/>
            <person name="Muensterkoetter M."/>
            <person name="Nagy L.G."/>
        </authorList>
    </citation>
    <scope>NUCLEOTIDE SEQUENCE [LARGE SCALE GENOMIC DNA]</scope>
    <source>
        <strain evidence="2">Ar21-2</strain>
    </source>
</reference>
<proteinExistence type="predicted"/>
<dbReference type="InParanoid" id="A0A2H3DF08"/>
<sequence length="90" mass="10223">MNTISWTLASSFHRLTCTCASSIRCDQKPAPTPPKDCLGLDGLHAHSHQFSVWFFSFLICPQLMSANYRQVGSFYFYFLDAILRRASLIS</sequence>
<evidence type="ECO:0000313" key="1">
    <source>
        <dbReference type="EMBL" id="PBK92710.1"/>
    </source>
</evidence>
<dbReference type="Proteomes" id="UP000217790">
    <property type="component" value="Unassembled WGS sequence"/>
</dbReference>
<name>A0A2H3DF08_ARMGA</name>